<dbReference type="Proteomes" id="UP000638848">
    <property type="component" value="Unassembled WGS sequence"/>
</dbReference>
<sequence length="93" mass="10402">MFALHYFNRRFSGHIAEYGLGRIDLVEALGDLCSREQIDEAVARCGALIEEGIRTGYGPWDTDADMAHLRAAHPGFSDRSLGDALDWGHYYGR</sequence>
<dbReference type="RefSeq" id="WP_188540320.1">
    <property type="nucleotide sequence ID" value="NZ_BMEQ01000043.1"/>
</dbReference>
<organism evidence="1 2">
    <name type="scientific">Kocuria dechangensis</name>
    <dbReference type="NCBI Taxonomy" id="1176249"/>
    <lineage>
        <taxon>Bacteria</taxon>
        <taxon>Bacillati</taxon>
        <taxon>Actinomycetota</taxon>
        <taxon>Actinomycetes</taxon>
        <taxon>Micrococcales</taxon>
        <taxon>Micrococcaceae</taxon>
        <taxon>Kocuria</taxon>
    </lineage>
</organism>
<dbReference type="AlphaFoldDB" id="A0A917H8J2"/>
<reference evidence="1" key="2">
    <citation type="submission" date="2020-09" db="EMBL/GenBank/DDBJ databases">
        <authorList>
            <person name="Sun Q."/>
            <person name="Zhou Y."/>
        </authorList>
    </citation>
    <scope>NUCLEOTIDE SEQUENCE</scope>
    <source>
        <strain evidence="1">CGMCC 1.12187</strain>
    </source>
</reference>
<name>A0A917H8J2_9MICC</name>
<accession>A0A917H8J2</accession>
<evidence type="ECO:0000313" key="2">
    <source>
        <dbReference type="Proteomes" id="UP000638848"/>
    </source>
</evidence>
<proteinExistence type="predicted"/>
<reference evidence="1" key="1">
    <citation type="journal article" date="2014" name="Int. J. Syst. Evol. Microbiol.">
        <title>Complete genome sequence of Corynebacterium casei LMG S-19264T (=DSM 44701T), isolated from a smear-ripened cheese.</title>
        <authorList>
            <consortium name="US DOE Joint Genome Institute (JGI-PGF)"/>
            <person name="Walter F."/>
            <person name="Albersmeier A."/>
            <person name="Kalinowski J."/>
            <person name="Ruckert C."/>
        </authorList>
    </citation>
    <scope>NUCLEOTIDE SEQUENCE</scope>
    <source>
        <strain evidence="1">CGMCC 1.12187</strain>
    </source>
</reference>
<evidence type="ECO:0000313" key="1">
    <source>
        <dbReference type="EMBL" id="GGG71147.1"/>
    </source>
</evidence>
<dbReference type="EMBL" id="BMEQ01000043">
    <property type="protein sequence ID" value="GGG71147.1"/>
    <property type="molecule type" value="Genomic_DNA"/>
</dbReference>
<protein>
    <submittedName>
        <fullName evidence="1">Uncharacterized protein</fullName>
    </submittedName>
</protein>
<gene>
    <name evidence="1" type="ORF">GCM10011374_39770</name>
</gene>
<comment type="caution">
    <text evidence="1">The sequence shown here is derived from an EMBL/GenBank/DDBJ whole genome shotgun (WGS) entry which is preliminary data.</text>
</comment>
<keyword evidence="2" id="KW-1185">Reference proteome</keyword>